<evidence type="ECO:0000259" key="5">
    <source>
        <dbReference type="Pfam" id="PF01494"/>
    </source>
</evidence>
<dbReference type="PRINTS" id="PR00420">
    <property type="entry name" value="RNGMNOXGNASE"/>
</dbReference>
<feature type="domain" description="FAD-binding" evidence="5">
    <location>
        <begin position="5"/>
        <end position="357"/>
    </location>
</feature>
<protein>
    <recommendedName>
        <fullName evidence="5">FAD-binding domain-containing protein</fullName>
    </recommendedName>
</protein>
<dbReference type="HOGENOM" id="CLU_009665_4_0_1"/>
<dbReference type="EMBL" id="KN832878">
    <property type="protein sequence ID" value="KIM99519.1"/>
    <property type="molecule type" value="Genomic_DNA"/>
</dbReference>
<name>A0A0C3H8B3_OIDMZ</name>
<dbReference type="InterPro" id="IPR036188">
    <property type="entry name" value="FAD/NAD-bd_sf"/>
</dbReference>
<keyword evidence="3" id="KW-0560">Oxidoreductase</keyword>
<reference evidence="6 7" key="1">
    <citation type="submission" date="2014-04" db="EMBL/GenBank/DDBJ databases">
        <authorList>
            <consortium name="DOE Joint Genome Institute"/>
            <person name="Kuo A."/>
            <person name="Martino E."/>
            <person name="Perotto S."/>
            <person name="Kohler A."/>
            <person name="Nagy L.G."/>
            <person name="Floudas D."/>
            <person name="Copeland A."/>
            <person name="Barry K.W."/>
            <person name="Cichocki N."/>
            <person name="Veneault-Fourrey C."/>
            <person name="LaButti K."/>
            <person name="Lindquist E.A."/>
            <person name="Lipzen A."/>
            <person name="Lundell T."/>
            <person name="Morin E."/>
            <person name="Murat C."/>
            <person name="Sun H."/>
            <person name="Tunlid A."/>
            <person name="Henrissat B."/>
            <person name="Grigoriev I.V."/>
            <person name="Hibbett D.S."/>
            <person name="Martin F."/>
            <person name="Nordberg H.P."/>
            <person name="Cantor M.N."/>
            <person name="Hua S.X."/>
        </authorList>
    </citation>
    <scope>NUCLEOTIDE SEQUENCE [LARGE SCALE GENOMIC DNA]</scope>
    <source>
        <strain evidence="6 7">Zn</strain>
    </source>
</reference>
<dbReference type="PANTHER" id="PTHR46972">
    <property type="entry name" value="MONOOXYGENASE ASQM-RELATED"/>
    <property type="match status" value="1"/>
</dbReference>
<dbReference type="Pfam" id="PF01494">
    <property type="entry name" value="FAD_binding_3"/>
    <property type="match status" value="1"/>
</dbReference>
<evidence type="ECO:0000256" key="2">
    <source>
        <dbReference type="ARBA" id="ARBA00022827"/>
    </source>
</evidence>
<keyword evidence="4" id="KW-0503">Monooxygenase</keyword>
<evidence type="ECO:0000256" key="4">
    <source>
        <dbReference type="ARBA" id="ARBA00023033"/>
    </source>
</evidence>
<dbReference type="GO" id="GO:0071949">
    <property type="term" value="F:FAD binding"/>
    <property type="evidence" value="ECO:0007669"/>
    <property type="project" value="InterPro"/>
</dbReference>
<evidence type="ECO:0000313" key="7">
    <source>
        <dbReference type="Proteomes" id="UP000054321"/>
    </source>
</evidence>
<organism evidence="6 7">
    <name type="scientific">Oidiodendron maius (strain Zn)</name>
    <dbReference type="NCBI Taxonomy" id="913774"/>
    <lineage>
        <taxon>Eukaryota</taxon>
        <taxon>Fungi</taxon>
        <taxon>Dikarya</taxon>
        <taxon>Ascomycota</taxon>
        <taxon>Pezizomycotina</taxon>
        <taxon>Leotiomycetes</taxon>
        <taxon>Leotiomycetes incertae sedis</taxon>
        <taxon>Myxotrichaceae</taxon>
        <taxon>Oidiodendron</taxon>
    </lineage>
</organism>
<evidence type="ECO:0000256" key="3">
    <source>
        <dbReference type="ARBA" id="ARBA00023002"/>
    </source>
</evidence>
<keyword evidence="1" id="KW-0285">Flavoprotein</keyword>
<dbReference type="Proteomes" id="UP000054321">
    <property type="component" value="Unassembled WGS sequence"/>
</dbReference>
<dbReference type="STRING" id="913774.A0A0C3H8B3"/>
<keyword evidence="7" id="KW-1185">Reference proteome</keyword>
<dbReference type="PANTHER" id="PTHR46972:SF1">
    <property type="entry name" value="FAD DEPENDENT OXIDOREDUCTASE DOMAIN-CONTAINING PROTEIN"/>
    <property type="match status" value="1"/>
</dbReference>
<reference evidence="7" key="2">
    <citation type="submission" date="2015-01" db="EMBL/GenBank/DDBJ databases">
        <title>Evolutionary Origins and Diversification of the Mycorrhizal Mutualists.</title>
        <authorList>
            <consortium name="DOE Joint Genome Institute"/>
            <consortium name="Mycorrhizal Genomics Consortium"/>
            <person name="Kohler A."/>
            <person name="Kuo A."/>
            <person name="Nagy L.G."/>
            <person name="Floudas D."/>
            <person name="Copeland A."/>
            <person name="Barry K.W."/>
            <person name="Cichocki N."/>
            <person name="Veneault-Fourrey C."/>
            <person name="LaButti K."/>
            <person name="Lindquist E.A."/>
            <person name="Lipzen A."/>
            <person name="Lundell T."/>
            <person name="Morin E."/>
            <person name="Murat C."/>
            <person name="Riley R."/>
            <person name="Ohm R."/>
            <person name="Sun H."/>
            <person name="Tunlid A."/>
            <person name="Henrissat B."/>
            <person name="Grigoriev I.V."/>
            <person name="Hibbett D.S."/>
            <person name="Martin F."/>
        </authorList>
    </citation>
    <scope>NUCLEOTIDE SEQUENCE [LARGE SCALE GENOMIC DNA]</scope>
    <source>
        <strain evidence="7">Zn</strain>
    </source>
</reference>
<dbReference type="OrthoDB" id="655030at2759"/>
<proteinExistence type="predicted"/>
<dbReference type="AlphaFoldDB" id="A0A0C3H8B3"/>
<dbReference type="InParanoid" id="A0A0C3H8B3"/>
<evidence type="ECO:0000313" key="6">
    <source>
        <dbReference type="EMBL" id="KIM99519.1"/>
    </source>
</evidence>
<dbReference type="Gene3D" id="3.50.50.60">
    <property type="entry name" value="FAD/NAD(P)-binding domain"/>
    <property type="match status" value="1"/>
</dbReference>
<dbReference type="InterPro" id="IPR002938">
    <property type="entry name" value="FAD-bd"/>
</dbReference>
<dbReference type="SUPFAM" id="SSF51905">
    <property type="entry name" value="FAD/NAD(P)-binding domain"/>
    <property type="match status" value="1"/>
</dbReference>
<accession>A0A0C3H8B3</accession>
<sequence>MPPKIAILGAGPAGLTIASLLHKNNVPFTIYDLRTAPSSDLLSLPSGSLDLHEESGLLALEACGLTSAYQKLPGVCTEETLITGKDGILKYQDDGHGGTRPEVPRNDLLHLLLSSLPSLVNWEHKLLSCTASDGKWTVTFQGRDPATFDLVIGADGAWSRVRSAVTDVHPHFSGISYIGMTIPHLPRYPDLNRLVGTGSFWALGSNKAIMTHRGSLDSVHFYLMIQSASTAYFEEKNLDPRDRQALGQQLLTKPEFFADWAPILKEMIRVACEDNHDPVCDVEMKPLYMFNPGQRWDHVQGVTLVGDAAHLMTPFAGEGVNLAMLDSLELANNIITTYKDKGGEGMDDAVKAYEEKMFSRTEKKMKKTLRNQKILFADDAVEAIVRMFNSFGQPAPPAN</sequence>
<dbReference type="GO" id="GO:0004497">
    <property type="term" value="F:monooxygenase activity"/>
    <property type="evidence" value="ECO:0007669"/>
    <property type="project" value="UniProtKB-KW"/>
</dbReference>
<evidence type="ECO:0000256" key="1">
    <source>
        <dbReference type="ARBA" id="ARBA00022630"/>
    </source>
</evidence>
<keyword evidence="2" id="KW-0274">FAD</keyword>
<gene>
    <name evidence="6" type="ORF">OIDMADRAFT_146179</name>
</gene>